<gene>
    <name evidence="6" type="ORF">AO063_25465</name>
</gene>
<dbReference type="SUPFAM" id="SSF53850">
    <property type="entry name" value="Periplasmic binding protein-like II"/>
    <property type="match status" value="1"/>
</dbReference>
<dbReference type="PANTHER" id="PTHR30085:SF2">
    <property type="entry name" value="GLUTAMATE_ASPARTATE IMPORT SOLUTE-BINDING PROTEIN"/>
    <property type="match status" value="1"/>
</dbReference>
<reference evidence="6 7" key="1">
    <citation type="submission" date="2015-09" db="EMBL/GenBank/DDBJ databases">
        <title>Genome sequence of ICMP 11288.</title>
        <authorList>
            <person name="Visnovsky S."/>
            <person name="Lu A."/>
            <person name="Panda P."/>
            <person name="Pitman A."/>
        </authorList>
    </citation>
    <scope>NUCLEOTIDE SEQUENCE [LARGE SCALE GENOMIC DNA]</scope>
    <source>
        <strain evidence="6 7">ICMP 11288</strain>
    </source>
</reference>
<dbReference type="PANTHER" id="PTHR30085">
    <property type="entry name" value="AMINO ACID ABC TRANSPORTER PERMEASE"/>
    <property type="match status" value="1"/>
</dbReference>
<dbReference type="GO" id="GO:0030288">
    <property type="term" value="C:outer membrane-bounded periplasmic space"/>
    <property type="evidence" value="ECO:0007669"/>
    <property type="project" value="TreeGrafter"/>
</dbReference>
<dbReference type="GO" id="GO:0006865">
    <property type="term" value="P:amino acid transport"/>
    <property type="evidence" value="ECO:0007669"/>
    <property type="project" value="TreeGrafter"/>
</dbReference>
<dbReference type="Gene3D" id="3.40.190.10">
    <property type="entry name" value="Periplasmic binding protein-like II"/>
    <property type="match status" value="2"/>
</dbReference>
<evidence type="ECO:0000256" key="2">
    <source>
        <dbReference type="ARBA" id="ARBA00022448"/>
    </source>
</evidence>
<dbReference type="Pfam" id="PF00497">
    <property type="entry name" value="SBP_bac_3"/>
    <property type="match status" value="1"/>
</dbReference>
<feature type="signal peptide" evidence="4">
    <location>
        <begin position="1"/>
        <end position="20"/>
    </location>
</feature>
<protein>
    <recommendedName>
        <fullName evidence="5">Solute-binding protein family 3/N-terminal domain-containing protein</fullName>
    </recommendedName>
</protein>
<evidence type="ECO:0000256" key="1">
    <source>
        <dbReference type="ARBA" id="ARBA00010333"/>
    </source>
</evidence>
<comment type="caution">
    <text evidence="6">The sequence shown here is derived from an EMBL/GenBank/DDBJ whole genome shotgun (WGS) entry which is preliminary data.</text>
</comment>
<evidence type="ECO:0000256" key="3">
    <source>
        <dbReference type="ARBA" id="ARBA00022729"/>
    </source>
</evidence>
<dbReference type="InterPro" id="IPR001638">
    <property type="entry name" value="Solute-binding_3/MltF_N"/>
</dbReference>
<evidence type="ECO:0000313" key="7">
    <source>
        <dbReference type="Proteomes" id="UP000054197"/>
    </source>
</evidence>
<sequence length="296" mass="32256">MKLQGALFLSLCMLSASALANDAVLEKIRDKKQMVIGYPAEALPFSYQSGAGEPVGYSIDLCRRIADDVKKNLKLDQLALSFKPLSFKDRLTAVSSGAVDLECGSTTNTLERQKQVDFSVSTFAASIKVVSRVGEKLDSLKDLNGRSVVIVDGTTVGEVVQQLEKREGWTLKKVHAKNLTEGFKMLVDSQADSLVFDEVVVAPLMASAAEPARYQFLKDVLVVEHLGLIMPKNNPALKRTVDKTLAALMASGDAKTLYAKWFESPIVVKTLNLEVPFSTQMEQIFSAPTDQPGKAL</sequence>
<comment type="similarity">
    <text evidence="1">Belongs to the bacterial solute-binding protein 3 family.</text>
</comment>
<feature type="domain" description="Solute-binding protein family 3/N-terminal" evidence="5">
    <location>
        <begin position="33"/>
        <end position="265"/>
    </location>
</feature>
<keyword evidence="3 4" id="KW-0732">Signal</keyword>
<dbReference type="SMART" id="SM00062">
    <property type="entry name" value="PBPb"/>
    <property type="match status" value="1"/>
</dbReference>
<dbReference type="InterPro" id="IPR051455">
    <property type="entry name" value="Bact_solute-bind_prot3"/>
</dbReference>
<name>A0A0W0HJU6_PSEFL</name>
<dbReference type="AlphaFoldDB" id="A0A0W0HJU6"/>
<dbReference type="Proteomes" id="UP000054197">
    <property type="component" value="Unassembled WGS sequence"/>
</dbReference>
<proteinExistence type="inferred from homology"/>
<evidence type="ECO:0000259" key="5">
    <source>
        <dbReference type="SMART" id="SM00062"/>
    </source>
</evidence>
<keyword evidence="2" id="KW-0813">Transport</keyword>
<evidence type="ECO:0000256" key="4">
    <source>
        <dbReference type="SAM" id="SignalP"/>
    </source>
</evidence>
<dbReference type="EMBL" id="LKEF01000036">
    <property type="protein sequence ID" value="KTB61108.1"/>
    <property type="molecule type" value="Genomic_DNA"/>
</dbReference>
<accession>A0A0W0HJU6</accession>
<evidence type="ECO:0000313" key="6">
    <source>
        <dbReference type="EMBL" id="KTB61108.1"/>
    </source>
</evidence>
<organism evidence="6 7">
    <name type="scientific">Pseudomonas fluorescens ICMP 11288</name>
    <dbReference type="NCBI Taxonomy" id="1198309"/>
    <lineage>
        <taxon>Bacteria</taxon>
        <taxon>Pseudomonadati</taxon>
        <taxon>Pseudomonadota</taxon>
        <taxon>Gammaproteobacteria</taxon>
        <taxon>Pseudomonadales</taxon>
        <taxon>Pseudomonadaceae</taxon>
        <taxon>Pseudomonas</taxon>
    </lineage>
</organism>
<dbReference type="CDD" id="cd13688">
    <property type="entry name" value="PBP2_GltI_DEBP"/>
    <property type="match status" value="1"/>
</dbReference>
<dbReference type="GO" id="GO:0005576">
    <property type="term" value="C:extracellular region"/>
    <property type="evidence" value="ECO:0007669"/>
    <property type="project" value="TreeGrafter"/>
</dbReference>
<feature type="chain" id="PRO_5006903494" description="Solute-binding protein family 3/N-terminal domain-containing protein" evidence="4">
    <location>
        <begin position="21"/>
        <end position="296"/>
    </location>
</feature>